<evidence type="ECO:0000313" key="2">
    <source>
        <dbReference type="EMBL" id="OCS84337.1"/>
    </source>
</evidence>
<reference evidence="2 3" key="1">
    <citation type="submission" date="2016-07" db="EMBL/GenBank/DDBJ databases">
        <title>Caryophanon latum genome sequencing.</title>
        <authorList>
            <person name="Verma A."/>
            <person name="Pal Y."/>
            <person name="Krishnamurthi S."/>
        </authorList>
    </citation>
    <scope>NUCLEOTIDE SEQUENCE [LARGE SCALE GENOMIC DNA]</scope>
    <source>
        <strain evidence="2 3">DSM 14151</strain>
    </source>
</reference>
<dbReference type="Proteomes" id="UP000093482">
    <property type="component" value="Unassembled WGS sequence"/>
</dbReference>
<gene>
    <name evidence="2" type="ORF">A6K76_15640</name>
</gene>
<keyword evidence="3" id="KW-1185">Reference proteome</keyword>
<keyword evidence="1" id="KW-0732">Signal</keyword>
<accession>A0A1C0YAW8</accession>
<name>A0A1C0YAW8_9BACL</name>
<dbReference type="EMBL" id="MATO01000079">
    <property type="protein sequence ID" value="OCS84337.1"/>
    <property type="molecule type" value="Genomic_DNA"/>
</dbReference>
<evidence type="ECO:0008006" key="4">
    <source>
        <dbReference type="Google" id="ProtNLM"/>
    </source>
</evidence>
<proteinExistence type="predicted"/>
<feature type="chain" id="PRO_5038333012" description="Peptidylprolyl isomerase" evidence="1">
    <location>
        <begin position="20"/>
        <end position="114"/>
    </location>
</feature>
<organism evidence="2 3">
    <name type="scientific">Caryophanon latum</name>
    <dbReference type="NCBI Taxonomy" id="33977"/>
    <lineage>
        <taxon>Bacteria</taxon>
        <taxon>Bacillati</taxon>
        <taxon>Bacillota</taxon>
        <taxon>Bacilli</taxon>
        <taxon>Bacillales</taxon>
        <taxon>Caryophanaceae</taxon>
        <taxon>Caryophanon</taxon>
    </lineage>
</organism>
<feature type="signal peptide" evidence="1">
    <location>
        <begin position="1"/>
        <end position="19"/>
    </location>
</feature>
<protein>
    <recommendedName>
        <fullName evidence="4">Peptidylprolyl isomerase</fullName>
    </recommendedName>
</protein>
<sequence length="114" mass="13061">MKKQLLVLSFVLCCLSACASQPLQLNAIDALPNFADKLVTNEPVQLITHGDETYVVVHATAEVEATFDIVDNTLQLHFHMRRDDGKERTYFYELVRGDAQYERVEVYVAQQRML</sequence>
<dbReference type="RefSeq" id="WP_066466521.1">
    <property type="nucleotide sequence ID" value="NZ_MATO01000079.1"/>
</dbReference>
<evidence type="ECO:0000256" key="1">
    <source>
        <dbReference type="SAM" id="SignalP"/>
    </source>
</evidence>
<comment type="caution">
    <text evidence="2">The sequence shown here is derived from an EMBL/GenBank/DDBJ whole genome shotgun (WGS) entry which is preliminary data.</text>
</comment>
<dbReference type="AlphaFoldDB" id="A0A1C0YAW8"/>
<evidence type="ECO:0000313" key="3">
    <source>
        <dbReference type="Proteomes" id="UP000093482"/>
    </source>
</evidence>